<feature type="region of interest" description="Disordered" evidence="7">
    <location>
        <begin position="386"/>
        <end position="452"/>
    </location>
</feature>
<dbReference type="PANTHER" id="PTHR45721">
    <property type="entry name" value="LAMIN DM0-RELATED"/>
    <property type="match status" value="1"/>
</dbReference>
<keyword evidence="3" id="KW-0449">Lipoprotein</keyword>
<dbReference type="SUPFAM" id="SSF64593">
    <property type="entry name" value="Intermediate filament protein, coiled coil region"/>
    <property type="match status" value="2"/>
</dbReference>
<feature type="non-terminal residue" evidence="10">
    <location>
        <position position="586"/>
    </location>
</feature>
<keyword evidence="11" id="KW-1185">Reference proteome</keyword>
<keyword evidence="2 6" id="KW-0175">Coiled coil</keyword>
<dbReference type="Gene3D" id="1.20.5.500">
    <property type="entry name" value="Single helix bin"/>
    <property type="match status" value="1"/>
</dbReference>
<dbReference type="InterPro" id="IPR036415">
    <property type="entry name" value="Lamin_tail_dom_sf"/>
</dbReference>
<evidence type="ECO:0000256" key="3">
    <source>
        <dbReference type="ARBA" id="ARBA00023289"/>
    </source>
</evidence>
<evidence type="ECO:0000313" key="10">
    <source>
        <dbReference type="EMBL" id="MBN3270439.1"/>
    </source>
</evidence>
<dbReference type="Gene3D" id="2.60.40.1260">
    <property type="entry name" value="Lamin Tail domain"/>
    <property type="match status" value="1"/>
</dbReference>
<evidence type="ECO:0000259" key="8">
    <source>
        <dbReference type="PROSITE" id="PS51841"/>
    </source>
</evidence>
<evidence type="ECO:0000256" key="6">
    <source>
        <dbReference type="SAM" id="Coils"/>
    </source>
</evidence>
<dbReference type="SMART" id="SM01391">
    <property type="entry name" value="Filament"/>
    <property type="match status" value="1"/>
</dbReference>
<keyword evidence="1 5" id="KW-0403">Intermediate filament</keyword>
<feature type="domain" description="IF rod" evidence="9">
    <location>
        <begin position="32"/>
        <end position="388"/>
    </location>
</feature>
<keyword evidence="3" id="KW-0636">Prenylation</keyword>
<dbReference type="PROSITE" id="PS51842">
    <property type="entry name" value="IF_ROD_2"/>
    <property type="match status" value="1"/>
</dbReference>
<dbReference type="Gene3D" id="1.20.5.1160">
    <property type="entry name" value="Vasodilator-stimulated phosphoprotein"/>
    <property type="match status" value="1"/>
</dbReference>
<feature type="domain" description="LTD" evidence="8">
    <location>
        <begin position="445"/>
        <end position="562"/>
    </location>
</feature>
<protein>
    <submittedName>
        <fullName evidence="10">LMNB2 protein</fullName>
    </submittedName>
</protein>
<dbReference type="PANTHER" id="PTHR45721:SF2">
    <property type="entry name" value="LAMIN-B2"/>
    <property type="match status" value="1"/>
</dbReference>
<dbReference type="SUPFAM" id="SSF74853">
    <property type="entry name" value="Lamin A/C globular tail domain"/>
    <property type="match status" value="1"/>
</dbReference>
<accession>A0ABS2X898</accession>
<name>A0ABS2X898_POLSP</name>
<dbReference type="PROSITE" id="PS00226">
    <property type="entry name" value="IF_ROD_1"/>
    <property type="match status" value="1"/>
</dbReference>
<dbReference type="Pfam" id="PF00932">
    <property type="entry name" value="LTD"/>
    <property type="match status" value="1"/>
</dbReference>
<evidence type="ECO:0000256" key="1">
    <source>
        <dbReference type="ARBA" id="ARBA00022754"/>
    </source>
</evidence>
<evidence type="ECO:0000256" key="4">
    <source>
        <dbReference type="ARBA" id="ARBA00024186"/>
    </source>
</evidence>
<evidence type="ECO:0000256" key="7">
    <source>
        <dbReference type="SAM" id="MobiDB-lite"/>
    </source>
</evidence>
<feature type="coiled-coil region" evidence="6">
    <location>
        <begin position="314"/>
        <end position="366"/>
    </location>
</feature>
<reference evidence="10" key="1">
    <citation type="journal article" date="2021" name="Cell">
        <title>Tracing the genetic footprints of vertebrate landing in non-teleost ray-finned fishes.</title>
        <authorList>
            <person name="Bi X."/>
            <person name="Wang K."/>
            <person name="Yang L."/>
            <person name="Pan H."/>
            <person name="Jiang H."/>
            <person name="Wei Q."/>
            <person name="Fang M."/>
            <person name="Yu H."/>
            <person name="Zhu C."/>
            <person name="Cai Y."/>
            <person name="He Y."/>
            <person name="Gan X."/>
            <person name="Zeng H."/>
            <person name="Yu D."/>
            <person name="Zhu Y."/>
            <person name="Jiang H."/>
            <person name="Qiu Q."/>
            <person name="Yang H."/>
            <person name="Zhang Y.E."/>
            <person name="Wang W."/>
            <person name="Zhu M."/>
            <person name="He S."/>
            <person name="Zhang G."/>
        </authorList>
    </citation>
    <scope>NUCLEOTIDE SEQUENCE</scope>
    <source>
        <strain evidence="10">Pddl_001</strain>
    </source>
</reference>
<feature type="compositionally biased region" description="Low complexity" evidence="7">
    <location>
        <begin position="1"/>
        <end position="20"/>
    </location>
</feature>
<feature type="compositionally biased region" description="Low complexity" evidence="7">
    <location>
        <begin position="427"/>
        <end position="443"/>
    </location>
</feature>
<dbReference type="InterPro" id="IPR039008">
    <property type="entry name" value="IF_rod_dom"/>
</dbReference>
<dbReference type="InterPro" id="IPR001322">
    <property type="entry name" value="Lamin_tail_dom"/>
</dbReference>
<evidence type="ECO:0000313" key="11">
    <source>
        <dbReference type="Proteomes" id="UP001166093"/>
    </source>
</evidence>
<dbReference type="Gene3D" id="1.20.5.170">
    <property type="match status" value="1"/>
</dbReference>
<dbReference type="PROSITE" id="PS51841">
    <property type="entry name" value="LTD"/>
    <property type="match status" value="1"/>
</dbReference>
<dbReference type="EMBL" id="JAAWVQ010000931">
    <property type="protein sequence ID" value="MBN3270439.1"/>
    <property type="molecule type" value="Genomic_DNA"/>
</dbReference>
<comment type="similarity">
    <text evidence="5">Belongs to the intermediate filament family.</text>
</comment>
<feature type="region of interest" description="Disordered" evidence="7">
    <location>
        <begin position="1"/>
        <end position="24"/>
    </location>
</feature>
<feature type="non-terminal residue" evidence="10">
    <location>
        <position position="1"/>
    </location>
</feature>
<comment type="subcellular location">
    <subcellularLocation>
        <location evidence="4">Nucleus lamina</location>
    </subcellularLocation>
</comment>
<evidence type="ECO:0000256" key="5">
    <source>
        <dbReference type="RuleBase" id="RU000685"/>
    </source>
</evidence>
<sequence>AMATPSRSAAAAPRQGASSTPLSPTRITRLQEKEDLRHLNDRLAVYIDRVRALELENDRLMVKVSEKEQVTTREVTGIKSLYEGELADARRILDETARERARLQIDLGKARSELEEVTKNYKKKDGDLAASQARFKDLESLYNKSEAKLNVALCESRSLGEEVADLRAQLAKVGPQFAEVGRFCRASPPVPPNLCFYQERPEILLLQHLDRIHEKRLVEVDSGRQADYEYKLSEALQDLRKQHDEQVAIYKQELENTFQSKLGNAKISSEQNDKAVCAAREELQEAHMRIESLGYQLSSLQKQARLLLVTAFKYLAAEERVQEMEDLLATDRDKYRRLLDSKEREMAEMRDQMQQQLDEYQGLLDIKLALDMEISAYRKLLEGEEHRLKLSPSPSSRVTVSRATSSSLSSATRSSRAKRKRIEVEESSGSSGISSGGSSSEGSNVQISQKAESSGEISIEEIDLEGKSVCVKNNGDKDQSLGGWRLKRQIGDADEIAYKFTPKYVLKAGQTVTIWSAEAGVSHSPPSDLLWKSQNSWGTGDNIRTYLVNSDGQEVAVRTVTKSIVEVEYEDDEEAGYGEEDLFHQQ</sequence>
<dbReference type="Pfam" id="PF00038">
    <property type="entry name" value="Filament"/>
    <property type="match status" value="2"/>
</dbReference>
<dbReference type="Proteomes" id="UP001166093">
    <property type="component" value="Unassembled WGS sequence"/>
</dbReference>
<evidence type="ECO:0000259" key="9">
    <source>
        <dbReference type="PROSITE" id="PS51842"/>
    </source>
</evidence>
<evidence type="ECO:0000256" key="2">
    <source>
        <dbReference type="ARBA" id="ARBA00023054"/>
    </source>
</evidence>
<feature type="compositionally biased region" description="Low complexity" evidence="7">
    <location>
        <begin position="390"/>
        <end position="414"/>
    </location>
</feature>
<comment type="caution">
    <text evidence="10">The sequence shown here is derived from an EMBL/GenBank/DDBJ whole genome shotgun (WGS) entry which is preliminary data.</text>
</comment>
<gene>
    <name evidence="10" type="primary">Lmnb2</name>
    <name evidence="10" type="ORF">GTO93_0015590</name>
</gene>
<feature type="coiled-coil region" evidence="6">
    <location>
        <begin position="36"/>
        <end position="148"/>
    </location>
</feature>
<organism evidence="10 11">
    <name type="scientific">Polyodon spathula</name>
    <name type="common">North American paddlefish</name>
    <name type="synonym">Squalus spathula</name>
    <dbReference type="NCBI Taxonomy" id="7913"/>
    <lineage>
        <taxon>Eukaryota</taxon>
        <taxon>Metazoa</taxon>
        <taxon>Chordata</taxon>
        <taxon>Craniata</taxon>
        <taxon>Vertebrata</taxon>
        <taxon>Euteleostomi</taxon>
        <taxon>Actinopterygii</taxon>
        <taxon>Chondrostei</taxon>
        <taxon>Acipenseriformes</taxon>
        <taxon>Polyodontidae</taxon>
        <taxon>Polyodon</taxon>
    </lineage>
</organism>
<proteinExistence type="inferred from homology"/>
<dbReference type="InterPro" id="IPR018039">
    <property type="entry name" value="IF_conserved"/>
</dbReference>